<evidence type="ECO:0000256" key="5">
    <source>
        <dbReference type="ARBA" id="ARBA00011944"/>
    </source>
</evidence>
<gene>
    <name evidence="16" type="ORF">JOF28_000935</name>
</gene>
<feature type="domain" description="Quinolinate phosphoribosyl transferase C-terminal" evidence="14">
    <location>
        <begin position="110"/>
        <end position="280"/>
    </location>
</feature>
<organism evidence="16 17">
    <name type="scientific">Leucobacter exalbidus</name>
    <dbReference type="NCBI Taxonomy" id="662960"/>
    <lineage>
        <taxon>Bacteria</taxon>
        <taxon>Bacillati</taxon>
        <taxon>Actinomycetota</taxon>
        <taxon>Actinomycetes</taxon>
        <taxon>Micrococcales</taxon>
        <taxon>Microbacteriaceae</taxon>
        <taxon>Leucobacter</taxon>
    </lineage>
</organism>
<dbReference type="PIRSF" id="PIRSF006250">
    <property type="entry name" value="NadC_ModD"/>
    <property type="match status" value="1"/>
</dbReference>
<dbReference type="GO" id="GO:0004514">
    <property type="term" value="F:nicotinate-nucleotide diphosphorylase (carboxylating) activity"/>
    <property type="evidence" value="ECO:0007669"/>
    <property type="project" value="UniProtKB-EC"/>
</dbReference>
<dbReference type="InterPro" id="IPR022412">
    <property type="entry name" value="Quinolinate_PRibosylTrfase_N"/>
</dbReference>
<dbReference type="InterPro" id="IPR004393">
    <property type="entry name" value="NadC"/>
</dbReference>
<dbReference type="FunFam" id="3.20.20.70:FF:000030">
    <property type="entry name" value="Nicotinate-nucleotide pyrophosphorylase, carboxylating"/>
    <property type="match status" value="1"/>
</dbReference>
<dbReference type="Pfam" id="PF01729">
    <property type="entry name" value="QRPTase_C"/>
    <property type="match status" value="1"/>
</dbReference>
<dbReference type="GO" id="GO:0009435">
    <property type="term" value="P:NAD+ biosynthetic process"/>
    <property type="evidence" value="ECO:0007669"/>
    <property type="project" value="InterPro"/>
</dbReference>
<sequence>MLTQTLIQQVVRAALAEDAPWGDLTVELTIPESLTLQTQLVAREPGVFAGGALVRETFEQTDSRIQVQDLVADGTPFAAGDTLAVISGPARGILTGERIALNFSQRMSGIATLTARFVQEVAHTRARIADTRKTTPGLRALEKHAVSVGGGSNHRFGLSDAIMVKDNHLAALGATDAESTTRALQGLRERAGHTTSIIVEVDRLDQVPAVLQAGVTGVLLDNFDTADLVRAVALIDGRAIAEASGGVALDTVRAIAETGVDVISVGQLTHGARALDLGLDAV</sequence>
<evidence type="ECO:0000256" key="13">
    <source>
        <dbReference type="PIRNR" id="PIRNR006250"/>
    </source>
</evidence>
<dbReference type="GO" id="GO:0005737">
    <property type="term" value="C:cytoplasm"/>
    <property type="evidence" value="ECO:0007669"/>
    <property type="project" value="TreeGrafter"/>
</dbReference>
<dbReference type="EMBL" id="JAFIDA010000001">
    <property type="protein sequence ID" value="MBP1325703.1"/>
    <property type="molecule type" value="Genomic_DNA"/>
</dbReference>
<dbReference type="EC" id="2.4.2.19" evidence="5"/>
<name>A0A940PM83_9MICO</name>
<dbReference type="PANTHER" id="PTHR32179">
    <property type="entry name" value="NICOTINATE-NUCLEOTIDE PYROPHOSPHORYLASE [CARBOXYLATING]"/>
    <property type="match status" value="1"/>
</dbReference>
<evidence type="ECO:0000256" key="12">
    <source>
        <dbReference type="ARBA" id="ARBA00069173"/>
    </source>
</evidence>
<dbReference type="GO" id="GO:0034213">
    <property type="term" value="P:quinolinate catabolic process"/>
    <property type="evidence" value="ECO:0007669"/>
    <property type="project" value="TreeGrafter"/>
</dbReference>
<comment type="caution">
    <text evidence="16">The sequence shown here is derived from an EMBL/GenBank/DDBJ whole genome shotgun (WGS) entry which is preliminary data.</text>
</comment>
<evidence type="ECO:0000256" key="8">
    <source>
        <dbReference type="ARBA" id="ARBA00022676"/>
    </source>
</evidence>
<dbReference type="FunFam" id="3.90.1170.20:FF:000001">
    <property type="entry name" value="Nicotinate-nucleotide diphosphorylase (Carboxylating)"/>
    <property type="match status" value="1"/>
</dbReference>
<keyword evidence="9 13" id="KW-0808">Transferase</keyword>
<evidence type="ECO:0000256" key="1">
    <source>
        <dbReference type="ARBA" id="ARBA00003237"/>
    </source>
</evidence>
<dbReference type="RefSeq" id="WP_209704706.1">
    <property type="nucleotide sequence ID" value="NZ_JAFIDA010000001.1"/>
</dbReference>
<dbReference type="InterPro" id="IPR036068">
    <property type="entry name" value="Nicotinate_pribotase-like_C"/>
</dbReference>
<dbReference type="Proteomes" id="UP000675163">
    <property type="component" value="Unassembled WGS sequence"/>
</dbReference>
<dbReference type="InterPro" id="IPR027277">
    <property type="entry name" value="NadC/ModD"/>
</dbReference>
<dbReference type="InterPro" id="IPR002638">
    <property type="entry name" value="Quinolinate_PRibosylTrfase_C"/>
</dbReference>
<evidence type="ECO:0000313" key="16">
    <source>
        <dbReference type="EMBL" id="MBP1325703.1"/>
    </source>
</evidence>
<dbReference type="InterPro" id="IPR037128">
    <property type="entry name" value="Quinolinate_PRibosylTase_N_sf"/>
</dbReference>
<keyword evidence="17" id="KW-1185">Reference proteome</keyword>
<evidence type="ECO:0000256" key="7">
    <source>
        <dbReference type="ARBA" id="ARBA00022642"/>
    </source>
</evidence>
<reference evidence="16" key="1">
    <citation type="submission" date="2021-02" db="EMBL/GenBank/DDBJ databases">
        <title>Sequencing the genomes of 1000 actinobacteria strains.</title>
        <authorList>
            <person name="Klenk H.-P."/>
        </authorList>
    </citation>
    <scope>NUCLEOTIDE SEQUENCE</scope>
    <source>
        <strain evidence="16">DSM 22850</strain>
    </source>
</reference>
<comment type="subunit">
    <text evidence="4">Hexamer formed by 3 homodimers.</text>
</comment>
<feature type="domain" description="Quinolinate phosphoribosyl transferase N-terminal" evidence="15">
    <location>
        <begin position="23"/>
        <end position="108"/>
    </location>
</feature>
<evidence type="ECO:0000256" key="2">
    <source>
        <dbReference type="ARBA" id="ARBA00004893"/>
    </source>
</evidence>
<dbReference type="AlphaFoldDB" id="A0A940PM83"/>
<evidence type="ECO:0000256" key="4">
    <source>
        <dbReference type="ARBA" id="ARBA00011218"/>
    </source>
</evidence>
<comment type="catalytic activity">
    <reaction evidence="11">
        <text>nicotinate beta-D-ribonucleotide + CO2 + diphosphate = quinolinate + 5-phospho-alpha-D-ribose 1-diphosphate + 2 H(+)</text>
        <dbReference type="Rhea" id="RHEA:12733"/>
        <dbReference type="ChEBI" id="CHEBI:15378"/>
        <dbReference type="ChEBI" id="CHEBI:16526"/>
        <dbReference type="ChEBI" id="CHEBI:29959"/>
        <dbReference type="ChEBI" id="CHEBI:33019"/>
        <dbReference type="ChEBI" id="CHEBI:57502"/>
        <dbReference type="ChEBI" id="CHEBI:58017"/>
        <dbReference type="EC" id="2.4.2.19"/>
    </reaction>
</comment>
<evidence type="ECO:0000313" key="17">
    <source>
        <dbReference type="Proteomes" id="UP000675163"/>
    </source>
</evidence>
<dbReference type="NCBIfam" id="TIGR00078">
    <property type="entry name" value="nadC"/>
    <property type="match status" value="1"/>
</dbReference>
<dbReference type="Gene3D" id="3.90.1170.20">
    <property type="entry name" value="Quinolinate phosphoribosyl transferase, N-terminal domain"/>
    <property type="match status" value="1"/>
</dbReference>
<dbReference type="InterPro" id="IPR013785">
    <property type="entry name" value="Aldolase_TIM"/>
</dbReference>
<dbReference type="PANTHER" id="PTHR32179:SF3">
    <property type="entry name" value="NICOTINATE-NUCLEOTIDE PYROPHOSPHORYLASE [CARBOXYLATING]"/>
    <property type="match status" value="1"/>
</dbReference>
<dbReference type="SUPFAM" id="SSF51690">
    <property type="entry name" value="Nicotinate/Quinolinate PRTase C-terminal domain-like"/>
    <property type="match status" value="1"/>
</dbReference>
<comment type="similarity">
    <text evidence="3 13">Belongs to the NadC/ModD family.</text>
</comment>
<comment type="pathway">
    <text evidence="2">Cofactor biosynthesis; NAD(+) biosynthesis; nicotinate D-ribonucleotide from quinolinate: step 1/1.</text>
</comment>
<proteinExistence type="inferred from homology"/>
<evidence type="ECO:0000256" key="9">
    <source>
        <dbReference type="ARBA" id="ARBA00022679"/>
    </source>
</evidence>
<evidence type="ECO:0000256" key="10">
    <source>
        <dbReference type="ARBA" id="ARBA00033102"/>
    </source>
</evidence>
<keyword evidence="7" id="KW-0662">Pyridine nucleotide biosynthesis</keyword>
<accession>A0A940PM83</accession>
<protein>
    <recommendedName>
        <fullName evidence="6">Nicotinate-nucleotide pyrophosphorylase [carboxylating]</fullName>
        <ecNumber evidence="5">2.4.2.19</ecNumber>
    </recommendedName>
    <alternativeName>
        <fullName evidence="12">Probable nicotinate-nucleotide pyrophosphorylase [carboxylating]</fullName>
    </alternativeName>
    <alternativeName>
        <fullName evidence="10">Quinolinate phosphoribosyltransferase [decarboxylating]</fullName>
    </alternativeName>
</protein>
<evidence type="ECO:0000256" key="6">
    <source>
        <dbReference type="ARBA" id="ARBA00020990"/>
    </source>
</evidence>
<keyword evidence="8 13" id="KW-0328">Glycosyltransferase</keyword>
<evidence type="ECO:0000259" key="14">
    <source>
        <dbReference type="Pfam" id="PF01729"/>
    </source>
</evidence>
<dbReference type="Gene3D" id="3.20.20.70">
    <property type="entry name" value="Aldolase class I"/>
    <property type="match status" value="1"/>
</dbReference>
<dbReference type="Pfam" id="PF02749">
    <property type="entry name" value="QRPTase_N"/>
    <property type="match status" value="1"/>
</dbReference>
<evidence type="ECO:0000256" key="3">
    <source>
        <dbReference type="ARBA" id="ARBA00009400"/>
    </source>
</evidence>
<comment type="function">
    <text evidence="1">Involved in the catabolism of quinolinic acid (QA).</text>
</comment>
<evidence type="ECO:0000259" key="15">
    <source>
        <dbReference type="Pfam" id="PF02749"/>
    </source>
</evidence>
<dbReference type="SUPFAM" id="SSF54675">
    <property type="entry name" value="Nicotinate/Quinolinate PRTase N-terminal domain-like"/>
    <property type="match status" value="1"/>
</dbReference>
<dbReference type="CDD" id="cd01572">
    <property type="entry name" value="QPRTase"/>
    <property type="match status" value="1"/>
</dbReference>
<evidence type="ECO:0000256" key="11">
    <source>
        <dbReference type="ARBA" id="ARBA00047445"/>
    </source>
</evidence>